<evidence type="ECO:0000256" key="1">
    <source>
        <dbReference type="SAM" id="MobiDB-lite"/>
    </source>
</evidence>
<dbReference type="RefSeq" id="WP_282538398.1">
    <property type="nucleotide sequence ID" value="NZ_JASCIS010000038.1"/>
</dbReference>
<feature type="region of interest" description="Disordered" evidence="1">
    <location>
        <begin position="31"/>
        <end position="71"/>
    </location>
</feature>
<keyword evidence="4" id="KW-1185">Reference proteome</keyword>
<feature type="signal peptide" evidence="2">
    <location>
        <begin position="1"/>
        <end position="37"/>
    </location>
</feature>
<gene>
    <name evidence="3" type="ORF">QIT00_29045</name>
</gene>
<accession>A0ABT6T675</accession>
<evidence type="ECO:0000313" key="3">
    <source>
        <dbReference type="EMBL" id="MDI3422544.1"/>
    </source>
</evidence>
<sequence length="161" mass="17326">MNRTTMPRKPLPNAALTAGLATVAGLALLAPPQSANASPGTTDRAERSSATPYVVQRSGEETAPTSTGRRPERLVLSEFTSVHDVDWARWDARRAVGAGLVTGSWCLSTCMDKPLKATLRLADPRTVDGRKVYSTFTLTLADRSGSYDAEDLRGKRPLAVR</sequence>
<reference evidence="3 4" key="1">
    <citation type="submission" date="2023-05" db="EMBL/GenBank/DDBJ databases">
        <title>Draft genome sequence of Streptomyces sp. B-S-A12 isolated from a cave soil in Thailand.</title>
        <authorList>
            <person name="Chamroensaksri N."/>
            <person name="Muangham S."/>
        </authorList>
    </citation>
    <scope>NUCLEOTIDE SEQUENCE [LARGE SCALE GENOMIC DNA]</scope>
    <source>
        <strain evidence="3 4">B-S-A12</strain>
    </source>
</reference>
<dbReference type="EMBL" id="JASCIS010000038">
    <property type="protein sequence ID" value="MDI3422544.1"/>
    <property type="molecule type" value="Genomic_DNA"/>
</dbReference>
<dbReference type="Proteomes" id="UP001237105">
    <property type="component" value="Unassembled WGS sequence"/>
</dbReference>
<organism evidence="3 4">
    <name type="scientific">Streptomyces luteolus</name>
    <dbReference type="NCBI Taxonomy" id="3043615"/>
    <lineage>
        <taxon>Bacteria</taxon>
        <taxon>Bacillati</taxon>
        <taxon>Actinomycetota</taxon>
        <taxon>Actinomycetes</taxon>
        <taxon>Kitasatosporales</taxon>
        <taxon>Streptomycetaceae</taxon>
        <taxon>Streptomyces</taxon>
    </lineage>
</organism>
<comment type="caution">
    <text evidence="3">The sequence shown here is derived from an EMBL/GenBank/DDBJ whole genome shotgun (WGS) entry which is preliminary data.</text>
</comment>
<evidence type="ECO:0008006" key="5">
    <source>
        <dbReference type="Google" id="ProtNLM"/>
    </source>
</evidence>
<name>A0ABT6T675_9ACTN</name>
<evidence type="ECO:0000256" key="2">
    <source>
        <dbReference type="SAM" id="SignalP"/>
    </source>
</evidence>
<feature type="chain" id="PRO_5045133116" description="Lipoprotein" evidence="2">
    <location>
        <begin position="38"/>
        <end position="161"/>
    </location>
</feature>
<evidence type="ECO:0000313" key="4">
    <source>
        <dbReference type="Proteomes" id="UP001237105"/>
    </source>
</evidence>
<keyword evidence="2" id="KW-0732">Signal</keyword>
<protein>
    <recommendedName>
        <fullName evidence="5">Lipoprotein</fullName>
    </recommendedName>
</protein>
<proteinExistence type="predicted"/>